<evidence type="ECO:0000313" key="2">
    <source>
        <dbReference type="Proteomes" id="UP001215280"/>
    </source>
</evidence>
<dbReference type="AlphaFoldDB" id="A0AAD7K0W5"/>
<name>A0AAD7K0W5_9AGAR</name>
<dbReference type="EMBL" id="JARJLG010000013">
    <property type="protein sequence ID" value="KAJ7776056.1"/>
    <property type="molecule type" value="Genomic_DNA"/>
</dbReference>
<gene>
    <name evidence="1" type="ORF">DFH07DRAFT_74289</name>
</gene>
<sequence length="268" mass="30838">MGCAGGRRGGGRCPRHLPLREILRVLLVLVLGMWRGSPLYRAKQVATPSRHTFPLCGHRIAKTLRPNAGSSRSGISQSRTQRRRGGRRWRWCWVLRQLRCCATFLPIRRLTPSPSPSSSLPCLRLFPSLPPLYLHPTEYAYKYDPFIHSIRAQASVSVVVLLLTAVHVDNPVYKYTMYNALQMLCAVQDAYVDASGTGRERRGVRYTMRIRMEVRAVVCVRGCIYVRMRIIRRMDMKGRRRDGSYKIQTSRKWPYSDLISQGGFQEKR</sequence>
<reference evidence="1" key="1">
    <citation type="submission" date="2023-03" db="EMBL/GenBank/DDBJ databases">
        <title>Massive genome expansion in bonnet fungi (Mycena s.s.) driven by repeated elements and novel gene families across ecological guilds.</title>
        <authorList>
            <consortium name="Lawrence Berkeley National Laboratory"/>
            <person name="Harder C.B."/>
            <person name="Miyauchi S."/>
            <person name="Viragh M."/>
            <person name="Kuo A."/>
            <person name="Thoen E."/>
            <person name="Andreopoulos B."/>
            <person name="Lu D."/>
            <person name="Skrede I."/>
            <person name="Drula E."/>
            <person name="Henrissat B."/>
            <person name="Morin E."/>
            <person name="Kohler A."/>
            <person name="Barry K."/>
            <person name="LaButti K."/>
            <person name="Morin E."/>
            <person name="Salamov A."/>
            <person name="Lipzen A."/>
            <person name="Mereny Z."/>
            <person name="Hegedus B."/>
            <person name="Baldrian P."/>
            <person name="Stursova M."/>
            <person name="Weitz H."/>
            <person name="Taylor A."/>
            <person name="Grigoriev I.V."/>
            <person name="Nagy L.G."/>
            <person name="Martin F."/>
            <person name="Kauserud H."/>
        </authorList>
    </citation>
    <scope>NUCLEOTIDE SEQUENCE</scope>
    <source>
        <strain evidence="1">CBHHK188m</strain>
    </source>
</reference>
<dbReference type="Proteomes" id="UP001215280">
    <property type="component" value="Unassembled WGS sequence"/>
</dbReference>
<accession>A0AAD7K0W5</accession>
<protein>
    <submittedName>
        <fullName evidence="1">Uncharacterized protein</fullName>
    </submittedName>
</protein>
<evidence type="ECO:0000313" key="1">
    <source>
        <dbReference type="EMBL" id="KAJ7776056.1"/>
    </source>
</evidence>
<proteinExistence type="predicted"/>
<comment type="caution">
    <text evidence="1">The sequence shown here is derived from an EMBL/GenBank/DDBJ whole genome shotgun (WGS) entry which is preliminary data.</text>
</comment>
<organism evidence="1 2">
    <name type="scientific">Mycena maculata</name>
    <dbReference type="NCBI Taxonomy" id="230809"/>
    <lineage>
        <taxon>Eukaryota</taxon>
        <taxon>Fungi</taxon>
        <taxon>Dikarya</taxon>
        <taxon>Basidiomycota</taxon>
        <taxon>Agaricomycotina</taxon>
        <taxon>Agaricomycetes</taxon>
        <taxon>Agaricomycetidae</taxon>
        <taxon>Agaricales</taxon>
        <taxon>Marasmiineae</taxon>
        <taxon>Mycenaceae</taxon>
        <taxon>Mycena</taxon>
    </lineage>
</organism>
<keyword evidence="2" id="KW-1185">Reference proteome</keyword>